<organism evidence="1 2">
    <name type="scientific">Rhynchophorus ferrugineus</name>
    <name type="common">Red palm weevil</name>
    <name type="synonym">Curculio ferrugineus</name>
    <dbReference type="NCBI Taxonomy" id="354439"/>
    <lineage>
        <taxon>Eukaryota</taxon>
        <taxon>Metazoa</taxon>
        <taxon>Ecdysozoa</taxon>
        <taxon>Arthropoda</taxon>
        <taxon>Hexapoda</taxon>
        <taxon>Insecta</taxon>
        <taxon>Pterygota</taxon>
        <taxon>Neoptera</taxon>
        <taxon>Endopterygota</taxon>
        <taxon>Coleoptera</taxon>
        <taxon>Polyphaga</taxon>
        <taxon>Cucujiformia</taxon>
        <taxon>Curculionidae</taxon>
        <taxon>Dryophthorinae</taxon>
        <taxon>Rhynchophorus</taxon>
    </lineage>
</organism>
<sequence>LLVMLRNIEDINFQLYKIAALFRKKLITCARLRLGAGRQVHEFFF</sequence>
<reference evidence="1" key="1">
    <citation type="submission" date="2020-08" db="EMBL/GenBank/DDBJ databases">
        <title>Genome sequencing and assembly of the red palm weevil Rhynchophorus ferrugineus.</title>
        <authorList>
            <person name="Dias G.B."/>
            <person name="Bergman C.M."/>
            <person name="Manee M."/>
        </authorList>
    </citation>
    <scope>NUCLEOTIDE SEQUENCE</scope>
    <source>
        <strain evidence="1">AA-2017</strain>
        <tissue evidence="1">Whole larva</tissue>
    </source>
</reference>
<protein>
    <submittedName>
        <fullName evidence="1">Uncharacterized protein</fullName>
    </submittedName>
</protein>
<name>A0A834HQA4_RHYFE</name>
<accession>A0A834HQA4</accession>
<dbReference type="AlphaFoldDB" id="A0A834HQA4"/>
<proteinExistence type="predicted"/>
<dbReference type="EMBL" id="JAACXV010015208">
    <property type="protein sequence ID" value="KAF7265012.1"/>
    <property type="molecule type" value="Genomic_DNA"/>
</dbReference>
<dbReference type="Proteomes" id="UP000625711">
    <property type="component" value="Unassembled WGS sequence"/>
</dbReference>
<feature type="non-terminal residue" evidence="1">
    <location>
        <position position="1"/>
    </location>
</feature>
<evidence type="ECO:0000313" key="2">
    <source>
        <dbReference type="Proteomes" id="UP000625711"/>
    </source>
</evidence>
<keyword evidence="2" id="KW-1185">Reference proteome</keyword>
<gene>
    <name evidence="1" type="ORF">GWI33_021741</name>
</gene>
<evidence type="ECO:0000313" key="1">
    <source>
        <dbReference type="EMBL" id="KAF7265012.1"/>
    </source>
</evidence>
<comment type="caution">
    <text evidence="1">The sequence shown here is derived from an EMBL/GenBank/DDBJ whole genome shotgun (WGS) entry which is preliminary data.</text>
</comment>